<accession>A0A0H3ZRE7</accession>
<reference evidence="2" key="1">
    <citation type="journal article" date="2015" name="MBio">
        <title>Eco-Evolutionary Dynamics of Episomes among Ecologically Cohesive Bacterial Populations.</title>
        <authorList>
            <person name="Xue H."/>
            <person name="Cordero O.X."/>
            <person name="Camas F.M."/>
            <person name="Trimble W."/>
            <person name="Meyer F."/>
            <person name="Guglielmini J."/>
            <person name="Rocha E.P."/>
            <person name="Polz M.F."/>
        </authorList>
    </citation>
    <scope>NUCLEOTIDE SEQUENCE</scope>
    <source>
        <strain evidence="2">FF_110</strain>
    </source>
</reference>
<evidence type="ECO:0000256" key="1">
    <source>
        <dbReference type="SAM" id="Phobius"/>
    </source>
</evidence>
<keyword evidence="1" id="KW-0812">Transmembrane</keyword>
<organism evidence="2">
    <name type="scientific">Vibrio genomosp. F6</name>
    <dbReference type="NCBI Taxonomy" id="723172"/>
    <lineage>
        <taxon>Bacteria</taxon>
        <taxon>Pseudomonadati</taxon>
        <taxon>Pseudomonadota</taxon>
        <taxon>Gammaproteobacteria</taxon>
        <taxon>Vibrionales</taxon>
        <taxon>Vibrionaceae</taxon>
        <taxon>Vibrio</taxon>
    </lineage>
</organism>
<dbReference type="EMBL" id="KP795470">
    <property type="protein sequence ID" value="AKN36161.1"/>
    <property type="molecule type" value="Genomic_DNA"/>
</dbReference>
<name>A0A0H3ZRE7_9VIBR</name>
<feature type="transmembrane region" description="Helical" evidence="1">
    <location>
        <begin position="7"/>
        <end position="27"/>
    </location>
</feature>
<keyword evidence="1" id="KW-1133">Transmembrane helix</keyword>
<evidence type="ECO:0000313" key="2">
    <source>
        <dbReference type="EMBL" id="AKN36161.1"/>
    </source>
</evidence>
<keyword evidence="1" id="KW-0472">Membrane</keyword>
<proteinExistence type="predicted"/>
<dbReference type="AlphaFoldDB" id="A0A0H3ZRE7"/>
<protein>
    <submittedName>
        <fullName evidence="2">Uncharacterized protein</fullName>
    </submittedName>
</protein>
<sequence>MHTRTRLFTFTTLIFLSVLGGLIAHYFEPDMGFIVGILASYLMLSVFLVAAGKSEIITLKAVNRTSDVNNSGFLA</sequence>
<feature type="transmembrane region" description="Helical" evidence="1">
    <location>
        <begin position="33"/>
        <end position="51"/>
    </location>
</feature>